<dbReference type="Pfam" id="PF00300">
    <property type="entry name" value="His_Phos_1"/>
    <property type="match status" value="1"/>
</dbReference>
<dbReference type="InterPro" id="IPR029033">
    <property type="entry name" value="His_PPase_superfam"/>
</dbReference>
<dbReference type="SMART" id="SM00855">
    <property type="entry name" value="PGAM"/>
    <property type="match status" value="1"/>
</dbReference>
<feature type="active site" description="Proton donor/acceptor" evidence="1">
    <location>
        <position position="84"/>
    </location>
</feature>
<organism evidence="3 4">
    <name type="scientific">Candidatus Blautia merdavium</name>
    <dbReference type="NCBI Taxonomy" id="2838494"/>
    <lineage>
        <taxon>Bacteria</taxon>
        <taxon>Bacillati</taxon>
        <taxon>Bacillota</taxon>
        <taxon>Clostridia</taxon>
        <taxon>Lachnospirales</taxon>
        <taxon>Lachnospiraceae</taxon>
        <taxon>Blautia</taxon>
    </lineage>
</organism>
<dbReference type="InterPro" id="IPR013078">
    <property type="entry name" value="His_Pase_superF_clade-1"/>
</dbReference>
<dbReference type="PIRSF" id="PIRSF000709">
    <property type="entry name" value="6PFK_2-Ptase"/>
    <property type="match status" value="1"/>
</dbReference>
<dbReference type="Gene3D" id="3.40.50.1240">
    <property type="entry name" value="Phosphoglycerate mutase-like"/>
    <property type="match status" value="1"/>
</dbReference>
<evidence type="ECO:0000256" key="2">
    <source>
        <dbReference type="PIRSR" id="PIRSR613078-2"/>
    </source>
</evidence>
<dbReference type="AlphaFoldDB" id="A0A9D2PPN3"/>
<dbReference type="CDD" id="cd07067">
    <property type="entry name" value="HP_PGM_like"/>
    <property type="match status" value="1"/>
</dbReference>
<dbReference type="InterPro" id="IPR050275">
    <property type="entry name" value="PGM_Phosphatase"/>
</dbReference>
<dbReference type="EMBL" id="DWVZ01000118">
    <property type="protein sequence ID" value="HJC63725.1"/>
    <property type="molecule type" value="Genomic_DNA"/>
</dbReference>
<proteinExistence type="predicted"/>
<feature type="binding site" evidence="2">
    <location>
        <begin position="8"/>
        <end position="15"/>
    </location>
    <ligand>
        <name>substrate</name>
    </ligand>
</feature>
<dbReference type="GO" id="GO:0016791">
    <property type="term" value="F:phosphatase activity"/>
    <property type="evidence" value="ECO:0007669"/>
    <property type="project" value="TreeGrafter"/>
</dbReference>
<comment type="caution">
    <text evidence="3">The sequence shown here is derived from an EMBL/GenBank/DDBJ whole genome shotgun (WGS) entry which is preliminary data.</text>
</comment>
<gene>
    <name evidence="3" type="ORF">H9753_08920</name>
</gene>
<feature type="active site" description="Tele-phosphohistidine intermediate" evidence="1">
    <location>
        <position position="9"/>
    </location>
</feature>
<dbReference type="PANTHER" id="PTHR48100">
    <property type="entry name" value="BROAD-SPECIFICITY PHOSPHATASE YOR283W-RELATED"/>
    <property type="match status" value="1"/>
</dbReference>
<sequence>MGHFYFVRHGQTIWNVENKICGATDIQLTELGHRQAEEAGREILRQKMQIDEILYSPLSRAAETARHISQVTGIPARMELRLKEQNFGKYESTPRNGTEFQRAKMDFVSSYEGGESMLRLCQRIYNLLDEIREESEEKTYLLVAHNGISRAVHSYFNDMSNEAFAAFGIKNCEIRRYDFPREEAAEQKSPKRIQKEHKNL</sequence>
<protein>
    <submittedName>
        <fullName evidence="3">Histidine phosphatase family protein</fullName>
    </submittedName>
</protein>
<reference evidence="3" key="2">
    <citation type="submission" date="2021-04" db="EMBL/GenBank/DDBJ databases">
        <authorList>
            <person name="Gilroy R."/>
        </authorList>
    </citation>
    <scope>NUCLEOTIDE SEQUENCE</scope>
    <source>
        <strain evidence="3">ChiBcec2-3848</strain>
    </source>
</reference>
<dbReference type="SUPFAM" id="SSF53254">
    <property type="entry name" value="Phosphoglycerate mutase-like"/>
    <property type="match status" value="1"/>
</dbReference>
<dbReference type="PANTHER" id="PTHR48100:SF1">
    <property type="entry name" value="HISTIDINE PHOSPHATASE FAMILY PROTEIN-RELATED"/>
    <property type="match status" value="1"/>
</dbReference>
<evidence type="ECO:0000313" key="3">
    <source>
        <dbReference type="EMBL" id="HJC63725.1"/>
    </source>
</evidence>
<name>A0A9D2PPN3_9FIRM</name>
<reference evidence="3" key="1">
    <citation type="journal article" date="2021" name="PeerJ">
        <title>Extensive microbial diversity within the chicken gut microbiome revealed by metagenomics and culture.</title>
        <authorList>
            <person name="Gilroy R."/>
            <person name="Ravi A."/>
            <person name="Getino M."/>
            <person name="Pursley I."/>
            <person name="Horton D.L."/>
            <person name="Alikhan N.F."/>
            <person name="Baker D."/>
            <person name="Gharbi K."/>
            <person name="Hall N."/>
            <person name="Watson M."/>
            <person name="Adriaenssens E.M."/>
            <person name="Foster-Nyarko E."/>
            <person name="Jarju S."/>
            <person name="Secka A."/>
            <person name="Antonio M."/>
            <person name="Oren A."/>
            <person name="Chaudhuri R.R."/>
            <person name="La Ragione R."/>
            <person name="Hildebrand F."/>
            <person name="Pallen M.J."/>
        </authorList>
    </citation>
    <scope>NUCLEOTIDE SEQUENCE</scope>
    <source>
        <strain evidence="3">ChiBcec2-3848</strain>
    </source>
</reference>
<dbReference type="GO" id="GO:0005737">
    <property type="term" value="C:cytoplasm"/>
    <property type="evidence" value="ECO:0007669"/>
    <property type="project" value="TreeGrafter"/>
</dbReference>
<evidence type="ECO:0000256" key="1">
    <source>
        <dbReference type="PIRSR" id="PIRSR613078-1"/>
    </source>
</evidence>
<dbReference type="Proteomes" id="UP000823886">
    <property type="component" value="Unassembled WGS sequence"/>
</dbReference>
<feature type="binding site" evidence="2">
    <location>
        <position position="60"/>
    </location>
    <ligand>
        <name>substrate</name>
    </ligand>
</feature>
<evidence type="ECO:0000313" key="4">
    <source>
        <dbReference type="Proteomes" id="UP000823886"/>
    </source>
</evidence>
<accession>A0A9D2PPN3</accession>